<dbReference type="RefSeq" id="WP_015195509.1">
    <property type="nucleotide sequence ID" value="NC_019748.1"/>
</dbReference>
<gene>
    <name evidence="9" type="ordered locus">Sta7437_4386</name>
</gene>
<dbReference type="Gene3D" id="3.30.450.40">
    <property type="match status" value="2"/>
</dbReference>
<dbReference type="InterPro" id="IPR036097">
    <property type="entry name" value="HisK_dim/P_sf"/>
</dbReference>
<dbReference type="PRINTS" id="PR00344">
    <property type="entry name" value="BCTRLSENSOR"/>
</dbReference>
<sequence>MFILQTEREKLVAAIALRIRQSLDLDVILNQTVEEVRQFLQSDRVLIYRFEPDWSGLIVVESLASPWKAIFGKKIHDPCFTKNHIQQYRQGRVQVIENIYAANLSPCHVDLLANLEVKANLVVPIVAEEELWGLLIAQQCSGTRKWQSAEVELLKQLAIQVGIAIQQAELYQQVQSFNTYLERKVKQRTSQLQQALQFEALIRRVTEKVRDSLDEGQILQIVTQELAKVLKIERCKIELYDPLQEIAIIAYEYTTTSLTCQGLVRQVADFPELYQQLLQKQTLQFVERIPELSPKKIQATRLVCPIFDDQGILGNLWLLKPREKIFDKFEIRLVQQVANQCAIAIRQARFYETAQTQVKELEKLNNLKDDFLKTISHELRTPMSSIMLASQTLEKLIETGNQQRIESRVFKQVFRIFKNSCRQQNKLVNDLLTLCYIDADNVTLIPEWIDFQVWLPTIVESFREQTQYHQQQLIINLSAQLPLLESDLSLLERIVNELLNNACKYTPAGETITVSAWATQNKLNLSVSNSGIEIASEEQKCIFEKFYRIPSHDPWQYGGTGIGLALVKKLVELLGATIEVESQASQTTFTLQFPLETNNQA</sequence>
<keyword evidence="5 9" id="KW-0808">Transferase</keyword>
<dbReference type="PANTHER" id="PTHR43547">
    <property type="entry name" value="TWO-COMPONENT HISTIDINE KINASE"/>
    <property type="match status" value="1"/>
</dbReference>
<dbReference type="AlphaFoldDB" id="K9XZ27"/>
<dbReference type="InterPro" id="IPR005467">
    <property type="entry name" value="His_kinase_dom"/>
</dbReference>
<dbReference type="EMBL" id="CP003653">
    <property type="protein sequence ID" value="AFZ37855.1"/>
    <property type="molecule type" value="Genomic_DNA"/>
</dbReference>
<keyword evidence="6" id="KW-0902">Two-component regulatory system</keyword>
<keyword evidence="4" id="KW-0597">Phosphoprotein</keyword>
<evidence type="ECO:0000259" key="8">
    <source>
        <dbReference type="PROSITE" id="PS50109"/>
    </source>
</evidence>
<dbReference type="GO" id="GO:0000155">
    <property type="term" value="F:phosphorelay sensor kinase activity"/>
    <property type="evidence" value="ECO:0007669"/>
    <property type="project" value="InterPro"/>
</dbReference>
<dbReference type="SMART" id="SM00387">
    <property type="entry name" value="HATPase_c"/>
    <property type="match status" value="1"/>
</dbReference>
<dbReference type="InterPro" id="IPR036890">
    <property type="entry name" value="HATPase_C_sf"/>
</dbReference>
<dbReference type="PANTHER" id="PTHR43547:SF2">
    <property type="entry name" value="HYBRID SIGNAL TRANSDUCTION HISTIDINE KINASE C"/>
    <property type="match status" value="1"/>
</dbReference>
<dbReference type="KEGG" id="scs:Sta7437_4386"/>
<dbReference type="STRING" id="111780.Sta7437_4386"/>
<feature type="domain" description="Histidine kinase" evidence="8">
    <location>
        <begin position="374"/>
        <end position="597"/>
    </location>
</feature>
<dbReference type="InterPro" id="IPR003594">
    <property type="entry name" value="HATPase_dom"/>
</dbReference>
<dbReference type="InterPro" id="IPR029016">
    <property type="entry name" value="GAF-like_dom_sf"/>
</dbReference>
<dbReference type="SMART" id="SM00065">
    <property type="entry name" value="GAF"/>
    <property type="match status" value="2"/>
</dbReference>
<evidence type="ECO:0000313" key="10">
    <source>
        <dbReference type="Proteomes" id="UP000010473"/>
    </source>
</evidence>
<dbReference type="HOGENOM" id="CLU_000445_50_3_3"/>
<dbReference type="Pfam" id="PF00512">
    <property type="entry name" value="HisKA"/>
    <property type="match status" value="1"/>
</dbReference>
<evidence type="ECO:0000256" key="4">
    <source>
        <dbReference type="ARBA" id="ARBA00022553"/>
    </source>
</evidence>
<dbReference type="PATRIC" id="fig|111780.3.peg.4541"/>
<keyword evidence="5 9" id="KW-0418">Kinase</keyword>
<dbReference type="SUPFAM" id="SSF55781">
    <property type="entry name" value="GAF domain-like"/>
    <property type="match status" value="2"/>
</dbReference>
<dbReference type="InterPro" id="IPR004358">
    <property type="entry name" value="Sig_transdc_His_kin-like_C"/>
</dbReference>
<evidence type="ECO:0000256" key="3">
    <source>
        <dbReference type="ARBA" id="ARBA00012438"/>
    </source>
</evidence>
<comment type="similarity">
    <text evidence="2">In the N-terminal section; belongs to the phytochrome family.</text>
</comment>
<organism evidence="9 10">
    <name type="scientific">Stanieria cyanosphaera (strain ATCC 29371 / PCC 7437)</name>
    <dbReference type="NCBI Taxonomy" id="111780"/>
    <lineage>
        <taxon>Bacteria</taxon>
        <taxon>Bacillati</taxon>
        <taxon>Cyanobacteriota</taxon>
        <taxon>Cyanophyceae</taxon>
        <taxon>Pleurocapsales</taxon>
        <taxon>Dermocarpellaceae</taxon>
        <taxon>Stanieria</taxon>
    </lineage>
</organism>
<evidence type="ECO:0000256" key="5">
    <source>
        <dbReference type="ARBA" id="ARBA00022777"/>
    </source>
</evidence>
<dbReference type="CDD" id="cd00082">
    <property type="entry name" value="HisKA"/>
    <property type="match status" value="1"/>
</dbReference>
<dbReference type="eggNOG" id="COG2205">
    <property type="taxonomic scope" value="Bacteria"/>
</dbReference>
<feature type="domain" description="Phytochrome chromophore attachment site" evidence="7">
    <location>
        <begin position="24"/>
        <end position="160"/>
    </location>
</feature>
<dbReference type="PROSITE" id="PS50109">
    <property type="entry name" value="HIS_KIN"/>
    <property type="match status" value="1"/>
</dbReference>
<dbReference type="Gene3D" id="3.30.565.10">
    <property type="entry name" value="Histidine kinase-like ATPase, C-terminal domain"/>
    <property type="match status" value="1"/>
</dbReference>
<dbReference type="Gene3D" id="1.10.287.130">
    <property type="match status" value="1"/>
</dbReference>
<dbReference type="Pfam" id="PF02518">
    <property type="entry name" value="HATPase_c"/>
    <property type="match status" value="1"/>
</dbReference>
<dbReference type="SUPFAM" id="SSF47384">
    <property type="entry name" value="Homodimeric domain of signal transducing histidine kinase"/>
    <property type="match status" value="1"/>
</dbReference>
<evidence type="ECO:0000259" key="7">
    <source>
        <dbReference type="PROSITE" id="PS50046"/>
    </source>
</evidence>
<dbReference type="InterPro" id="IPR016132">
    <property type="entry name" value="Phyto_chromo_attachment"/>
</dbReference>
<dbReference type="PROSITE" id="PS50046">
    <property type="entry name" value="PHYTOCHROME_2"/>
    <property type="match status" value="1"/>
</dbReference>
<evidence type="ECO:0000256" key="2">
    <source>
        <dbReference type="ARBA" id="ARBA00006402"/>
    </source>
</evidence>
<dbReference type="EC" id="2.7.13.3" evidence="3"/>
<dbReference type="SMART" id="SM00388">
    <property type="entry name" value="HisKA"/>
    <property type="match status" value="1"/>
</dbReference>
<evidence type="ECO:0000256" key="6">
    <source>
        <dbReference type="ARBA" id="ARBA00023012"/>
    </source>
</evidence>
<dbReference type="eggNOG" id="COG2203">
    <property type="taxonomic scope" value="Bacteria"/>
</dbReference>
<dbReference type="SUPFAM" id="SSF55874">
    <property type="entry name" value="ATPase domain of HSP90 chaperone/DNA topoisomerase II/histidine kinase"/>
    <property type="match status" value="1"/>
</dbReference>
<name>K9XZ27_STAC7</name>
<proteinExistence type="inferred from homology"/>
<comment type="catalytic activity">
    <reaction evidence="1">
        <text>ATP + protein L-histidine = ADP + protein N-phospho-L-histidine.</text>
        <dbReference type="EC" id="2.7.13.3"/>
    </reaction>
</comment>
<dbReference type="OrthoDB" id="436952at2"/>
<dbReference type="InterPro" id="IPR003661">
    <property type="entry name" value="HisK_dim/P_dom"/>
</dbReference>
<keyword evidence="10" id="KW-1185">Reference proteome</keyword>
<dbReference type="Proteomes" id="UP000010473">
    <property type="component" value="Chromosome"/>
</dbReference>
<dbReference type="InterPro" id="IPR003018">
    <property type="entry name" value="GAF"/>
</dbReference>
<dbReference type="Pfam" id="PF01590">
    <property type="entry name" value="GAF"/>
    <property type="match status" value="2"/>
</dbReference>
<evidence type="ECO:0000313" key="9">
    <source>
        <dbReference type="EMBL" id="AFZ37855.1"/>
    </source>
</evidence>
<reference evidence="10" key="1">
    <citation type="journal article" date="2013" name="Proc. Natl. Acad. Sci. U.S.A.">
        <title>Improving the coverage of the cyanobacterial phylum using diversity-driven genome sequencing.</title>
        <authorList>
            <person name="Shih P.M."/>
            <person name="Wu D."/>
            <person name="Latifi A."/>
            <person name="Axen S.D."/>
            <person name="Fewer D.P."/>
            <person name="Talla E."/>
            <person name="Calteau A."/>
            <person name="Cai F."/>
            <person name="Tandeau de Marsac N."/>
            <person name="Rippka R."/>
            <person name="Herdman M."/>
            <person name="Sivonen K."/>
            <person name="Coursin T."/>
            <person name="Laurent T."/>
            <person name="Goodwin L."/>
            <person name="Nolan M."/>
            <person name="Davenport K.W."/>
            <person name="Han C.S."/>
            <person name="Rubin E.M."/>
            <person name="Eisen J.A."/>
            <person name="Woyke T."/>
            <person name="Gugger M."/>
            <person name="Kerfeld C.A."/>
        </authorList>
    </citation>
    <scope>NUCLEOTIDE SEQUENCE [LARGE SCALE GENOMIC DNA]</scope>
    <source>
        <strain evidence="10">ATCC 29371 / PCC 7437</strain>
    </source>
</reference>
<protein>
    <recommendedName>
        <fullName evidence="3">histidine kinase</fullName>
        <ecNumber evidence="3">2.7.13.3</ecNumber>
    </recommendedName>
</protein>
<evidence type="ECO:0000256" key="1">
    <source>
        <dbReference type="ARBA" id="ARBA00000085"/>
    </source>
</evidence>
<dbReference type="CDD" id="cd00075">
    <property type="entry name" value="HATPase"/>
    <property type="match status" value="1"/>
</dbReference>
<accession>K9XZ27</accession>